<feature type="domain" description="Histone deacetylase" evidence="6">
    <location>
        <begin position="30"/>
        <end position="335"/>
    </location>
</feature>
<dbReference type="CDD" id="cd10001">
    <property type="entry name" value="HDAC_classII_APAH"/>
    <property type="match status" value="1"/>
</dbReference>
<name>A0A7V0Q5U9_UNCW3</name>
<proteinExistence type="inferred from homology"/>
<protein>
    <submittedName>
        <fullName evidence="7">Histone deacetylase family protein</fullName>
    </submittedName>
</protein>
<comment type="cofactor">
    <cofactor evidence="1">
        <name>Zn(2+)</name>
        <dbReference type="ChEBI" id="CHEBI:29105"/>
    </cofactor>
</comment>
<evidence type="ECO:0000256" key="2">
    <source>
        <dbReference type="ARBA" id="ARBA00005947"/>
    </source>
</evidence>
<dbReference type="InterPro" id="IPR037138">
    <property type="entry name" value="His_deacetylse_dom_sf"/>
</dbReference>
<dbReference type="GO" id="GO:0046872">
    <property type="term" value="F:metal ion binding"/>
    <property type="evidence" value="ECO:0007669"/>
    <property type="project" value="UniProtKB-KW"/>
</dbReference>
<dbReference type="GO" id="GO:0004407">
    <property type="term" value="F:histone deacetylase activity"/>
    <property type="evidence" value="ECO:0007669"/>
    <property type="project" value="TreeGrafter"/>
</dbReference>
<evidence type="ECO:0000256" key="4">
    <source>
        <dbReference type="ARBA" id="ARBA00022801"/>
    </source>
</evidence>
<dbReference type="PANTHER" id="PTHR10625">
    <property type="entry name" value="HISTONE DEACETYLASE HDAC1-RELATED"/>
    <property type="match status" value="1"/>
</dbReference>
<dbReference type="AlphaFoldDB" id="A0A7V0Q5U9"/>
<dbReference type="SUPFAM" id="SSF52768">
    <property type="entry name" value="Arginase/deacetylase"/>
    <property type="match status" value="1"/>
</dbReference>
<evidence type="ECO:0000256" key="5">
    <source>
        <dbReference type="ARBA" id="ARBA00022833"/>
    </source>
</evidence>
<dbReference type="GO" id="GO:0040029">
    <property type="term" value="P:epigenetic regulation of gene expression"/>
    <property type="evidence" value="ECO:0007669"/>
    <property type="project" value="TreeGrafter"/>
</dbReference>
<keyword evidence="5" id="KW-0862">Zinc</keyword>
<evidence type="ECO:0000256" key="1">
    <source>
        <dbReference type="ARBA" id="ARBA00001947"/>
    </source>
</evidence>
<dbReference type="InterPro" id="IPR023696">
    <property type="entry name" value="Ureohydrolase_dom_sf"/>
</dbReference>
<sequence length="339" mass="38309">MKIEVYFSVYHTLHNPPFELSRGKQQEYFENPQRLKNILKILEQDPEVFEIHPNFSTNVPNIKEVHSEKLLKFYAEISKYLSDDDYHIPDTFAVPKISLLPEDITKRSGYFCFDSATPITRRTFSASLNAASTVVKAARKILTDKNKIVYAAVRPPGHHAGKDYFGGYCYLNNSALGAHVLSKKGRVAILDIDYHHGNGTQEIFFDSDRVFFVSLHANPAYAFPYFWGYPEEIGEGPGEGWNLNIVLEDDADNRAYLQKLGYALDAISKKDIDYLIISLGVDTLFSDPVGGMMLTEHIFEEMGREISKLKLPTLIVQEGGYDLTQVGKCVLNFLTGFLG</sequence>
<accession>A0A7V0Q5U9</accession>
<keyword evidence="4" id="KW-0378">Hydrolase</keyword>
<evidence type="ECO:0000256" key="3">
    <source>
        <dbReference type="ARBA" id="ARBA00022723"/>
    </source>
</evidence>
<dbReference type="Pfam" id="PF00850">
    <property type="entry name" value="Hist_deacetyl"/>
    <property type="match status" value="1"/>
</dbReference>
<comment type="similarity">
    <text evidence="2">Belongs to the histone deacetylase family.</text>
</comment>
<organism evidence="7">
    <name type="scientific">candidate division WOR-3 bacterium</name>
    <dbReference type="NCBI Taxonomy" id="2052148"/>
    <lineage>
        <taxon>Bacteria</taxon>
        <taxon>Bacteria division WOR-3</taxon>
    </lineage>
</organism>
<comment type="caution">
    <text evidence="7">The sequence shown here is derived from an EMBL/GenBank/DDBJ whole genome shotgun (WGS) entry which is preliminary data.</text>
</comment>
<gene>
    <name evidence="7" type="ORF">ENH14_02435</name>
</gene>
<evidence type="ECO:0000259" key="6">
    <source>
        <dbReference type="Pfam" id="PF00850"/>
    </source>
</evidence>
<dbReference type="InterPro" id="IPR023801">
    <property type="entry name" value="His_deacetylse_dom"/>
</dbReference>
<dbReference type="EMBL" id="DRDR01000102">
    <property type="protein sequence ID" value="HDL60293.1"/>
    <property type="molecule type" value="Genomic_DNA"/>
</dbReference>
<dbReference type="PANTHER" id="PTHR10625:SF17">
    <property type="entry name" value="HISTONE DEACETYLASE 8"/>
    <property type="match status" value="1"/>
</dbReference>
<keyword evidence="3" id="KW-0479">Metal-binding</keyword>
<dbReference type="GO" id="GO:0016787">
    <property type="term" value="F:hydrolase activity"/>
    <property type="evidence" value="ECO:0007669"/>
    <property type="project" value="UniProtKB-KW"/>
</dbReference>
<dbReference type="Gene3D" id="3.40.800.20">
    <property type="entry name" value="Histone deacetylase domain"/>
    <property type="match status" value="1"/>
</dbReference>
<dbReference type="InterPro" id="IPR000286">
    <property type="entry name" value="HDACs"/>
</dbReference>
<reference evidence="7" key="1">
    <citation type="journal article" date="2020" name="mSystems">
        <title>Genome- and Community-Level Interaction Insights into Carbon Utilization and Element Cycling Functions of Hydrothermarchaeota in Hydrothermal Sediment.</title>
        <authorList>
            <person name="Zhou Z."/>
            <person name="Liu Y."/>
            <person name="Xu W."/>
            <person name="Pan J."/>
            <person name="Luo Z.H."/>
            <person name="Li M."/>
        </authorList>
    </citation>
    <scope>NUCLEOTIDE SEQUENCE [LARGE SCALE GENOMIC DNA]</scope>
    <source>
        <strain evidence="7">HyVt-28</strain>
    </source>
</reference>
<dbReference type="PRINTS" id="PR01270">
    <property type="entry name" value="HDASUPER"/>
</dbReference>
<evidence type="ECO:0000313" key="7">
    <source>
        <dbReference type="EMBL" id="HDL60293.1"/>
    </source>
</evidence>
<dbReference type="Proteomes" id="UP000886381">
    <property type="component" value="Unassembled WGS sequence"/>
</dbReference>